<comment type="function">
    <text evidence="2 3">Might take part in the signal recognition particle (SRP) pathway. This is inferred from the conservation of its genetic proximity to ftsY/ffh. May be a regulatory protein.</text>
</comment>
<dbReference type="SUPFAM" id="SSF88659">
    <property type="entry name" value="Sigma3 and sigma4 domains of RNA polymerase sigma factors"/>
    <property type="match status" value="1"/>
</dbReference>
<comment type="caution">
    <text evidence="4">The sequence shown here is derived from an EMBL/GenBank/DDBJ whole genome shotgun (WGS) entry which is preliminary data.</text>
</comment>
<dbReference type="RefSeq" id="WP_338205207.1">
    <property type="nucleotide sequence ID" value="NZ_JAEKNR010000234.1"/>
</dbReference>
<organism evidence="4 5">
    <name type="scientific">Candidatus Nephthysia bennettiae</name>
    <dbReference type="NCBI Taxonomy" id="3127016"/>
    <lineage>
        <taxon>Bacteria</taxon>
        <taxon>Bacillati</taxon>
        <taxon>Candidatus Dormiibacterota</taxon>
        <taxon>Candidatus Dormibacteria</taxon>
        <taxon>Candidatus Dormibacterales</taxon>
        <taxon>Candidatus Dormibacteraceae</taxon>
        <taxon>Candidatus Nephthysia</taxon>
    </lineage>
</organism>
<reference evidence="4" key="1">
    <citation type="submission" date="2020-10" db="EMBL/GenBank/DDBJ databases">
        <title>Ca. Dormibacterota MAGs.</title>
        <authorList>
            <person name="Montgomery K."/>
        </authorList>
    </citation>
    <scope>NUCLEOTIDE SEQUENCE [LARGE SCALE GENOMIC DNA]</scope>
    <source>
        <strain evidence="4">SC8812_S17_10</strain>
    </source>
</reference>
<evidence type="ECO:0000256" key="2">
    <source>
        <dbReference type="ARBA" id="ARBA00024764"/>
    </source>
</evidence>
<dbReference type="PANTHER" id="PTHR40083">
    <property type="entry name" value="UPF0122 PROTEIN CBO2450/CLC_2298"/>
    <property type="match status" value="1"/>
</dbReference>
<dbReference type="NCBIfam" id="NF045758">
    <property type="entry name" value="YlxM"/>
    <property type="match status" value="1"/>
</dbReference>
<evidence type="ECO:0000256" key="1">
    <source>
        <dbReference type="ARBA" id="ARBA00008720"/>
    </source>
</evidence>
<accession>A0A934NFR6</accession>
<comment type="similarity">
    <text evidence="1 3">Belongs to the UPF0122 family.</text>
</comment>
<keyword evidence="5" id="KW-1185">Reference proteome</keyword>
<dbReference type="InterPro" id="IPR036388">
    <property type="entry name" value="WH-like_DNA-bd_sf"/>
</dbReference>
<dbReference type="Pfam" id="PF04297">
    <property type="entry name" value="UPF0122"/>
    <property type="match status" value="1"/>
</dbReference>
<dbReference type="Gene3D" id="1.10.10.10">
    <property type="entry name" value="Winged helix-like DNA-binding domain superfamily/Winged helix DNA-binding domain"/>
    <property type="match status" value="1"/>
</dbReference>
<dbReference type="InterPro" id="IPR013324">
    <property type="entry name" value="RNA_pol_sigma_r3/r4-like"/>
</dbReference>
<evidence type="ECO:0000313" key="4">
    <source>
        <dbReference type="EMBL" id="MBJ7601117.1"/>
    </source>
</evidence>
<dbReference type="HAMAP" id="MF_00245">
    <property type="entry name" value="UPF0122"/>
    <property type="match status" value="1"/>
</dbReference>
<proteinExistence type="inferred from homology"/>
<dbReference type="EMBL" id="JAEKNR010000234">
    <property type="protein sequence ID" value="MBJ7601117.1"/>
    <property type="molecule type" value="Genomic_DNA"/>
</dbReference>
<evidence type="ECO:0000313" key="5">
    <source>
        <dbReference type="Proteomes" id="UP000612893"/>
    </source>
</evidence>
<dbReference type="AlphaFoldDB" id="A0A934NFR6"/>
<dbReference type="InterPro" id="IPR054831">
    <property type="entry name" value="UPF0122_fam_protein"/>
</dbReference>
<sequence>MLLDVLESRERQVELFERYGVLLTEHQRHVLELYLGSDWSLSEIARTQETSRAAVHDLVRRACHAMEDYERRLGLLAREEQQRSERTALANELAGIRRRLARLEQEVAKV</sequence>
<name>A0A934NFR6_9BACT</name>
<evidence type="ECO:0000256" key="3">
    <source>
        <dbReference type="HAMAP-Rule" id="MF_00245"/>
    </source>
</evidence>
<dbReference type="PANTHER" id="PTHR40083:SF1">
    <property type="entry name" value="UPF0122 PROTEIN YLXM"/>
    <property type="match status" value="1"/>
</dbReference>
<gene>
    <name evidence="4" type="ORF">JF922_23970</name>
</gene>
<dbReference type="InterPro" id="IPR007394">
    <property type="entry name" value="UPF0122"/>
</dbReference>
<protein>
    <recommendedName>
        <fullName evidence="3">UPF0122 protein JF922_23970</fullName>
    </recommendedName>
</protein>
<dbReference type="Proteomes" id="UP000612893">
    <property type="component" value="Unassembled WGS sequence"/>
</dbReference>